<keyword evidence="1" id="KW-0472">Membrane</keyword>
<feature type="transmembrane region" description="Helical" evidence="1">
    <location>
        <begin position="43"/>
        <end position="65"/>
    </location>
</feature>
<evidence type="ECO:0000313" key="2">
    <source>
        <dbReference type="EMBL" id="QQT00927.1"/>
    </source>
</evidence>
<dbReference type="AlphaFoldDB" id="A0A974S0R5"/>
<sequence length="149" mass="16070">MNIKSGLVIITLLSAFFFCSFIVAASLSPLADLGSAANTFNSFGMWAAIGSILAFYIPPLTLYIFGVDSMRFVMSVFCGFGLFIHTALFVFIIAIGSIEGIISDLRGVLGICAAMFITNVVWFFVAFRSSKLDVQKSGIVAHSFTGEHN</sequence>
<keyword evidence="1" id="KW-0812">Transmembrane</keyword>
<proteinExistence type="predicted"/>
<gene>
    <name evidence="2" type="ORF">I6J18_03190</name>
</gene>
<reference evidence="2 3" key="1">
    <citation type="submission" date="2021-01" db="EMBL/GenBank/DDBJ databases">
        <title>FDA dAtabase for Regulatory Grade micrObial Sequences (FDA-ARGOS): Supporting development and validation of Infectious Disease Dx tests.</title>
        <authorList>
            <person name="Nelson B."/>
            <person name="Plummer A."/>
            <person name="Tallon L."/>
            <person name="Sadzewicz L."/>
            <person name="Zhao X."/>
            <person name="Boylan J."/>
            <person name="Ott S."/>
            <person name="Bowen H."/>
            <person name="Vavikolanu K."/>
            <person name="Mehta A."/>
            <person name="Aluvathingal J."/>
            <person name="Nadendla S."/>
            <person name="Myers T."/>
            <person name="Yan Y."/>
            <person name="Sichtig H."/>
        </authorList>
    </citation>
    <scope>NUCLEOTIDE SEQUENCE [LARGE SCALE GENOMIC DNA]</scope>
    <source>
        <strain evidence="2 3">FDAARGOS_1161</strain>
    </source>
</reference>
<feature type="transmembrane region" description="Helical" evidence="1">
    <location>
        <begin position="107"/>
        <end position="127"/>
    </location>
</feature>
<dbReference type="Pfam" id="PF17369">
    <property type="entry name" value="DUF5391"/>
    <property type="match status" value="1"/>
</dbReference>
<dbReference type="RefSeq" id="WP_051387515.1">
    <property type="nucleotide sequence ID" value="NZ_CP068053.1"/>
</dbReference>
<protein>
    <submittedName>
        <fullName evidence="2">DUF5391 family protein</fullName>
    </submittedName>
</protein>
<evidence type="ECO:0000313" key="3">
    <source>
        <dbReference type="Proteomes" id="UP000595254"/>
    </source>
</evidence>
<accession>A0A974S0R5</accession>
<keyword evidence="1" id="KW-1133">Transmembrane helix</keyword>
<organism evidence="2 3">
    <name type="scientific">Peribacillus psychrosaccharolyticus</name>
    <name type="common">Bacillus psychrosaccharolyticus</name>
    <dbReference type="NCBI Taxonomy" id="1407"/>
    <lineage>
        <taxon>Bacteria</taxon>
        <taxon>Bacillati</taxon>
        <taxon>Bacillota</taxon>
        <taxon>Bacilli</taxon>
        <taxon>Bacillales</taxon>
        <taxon>Bacillaceae</taxon>
        <taxon>Peribacillus</taxon>
    </lineage>
</organism>
<feature type="transmembrane region" description="Helical" evidence="1">
    <location>
        <begin position="72"/>
        <end position="95"/>
    </location>
</feature>
<dbReference type="InterPro" id="IPR020204">
    <property type="entry name" value="Uncharacterised_YxaJ"/>
</dbReference>
<name>A0A974S0R5_PERPY</name>
<keyword evidence="3" id="KW-1185">Reference proteome</keyword>
<dbReference type="Proteomes" id="UP000595254">
    <property type="component" value="Chromosome"/>
</dbReference>
<feature type="transmembrane region" description="Helical" evidence="1">
    <location>
        <begin position="7"/>
        <end position="31"/>
    </location>
</feature>
<evidence type="ECO:0000256" key="1">
    <source>
        <dbReference type="SAM" id="Phobius"/>
    </source>
</evidence>
<dbReference type="EMBL" id="CP068053">
    <property type="protein sequence ID" value="QQT00927.1"/>
    <property type="molecule type" value="Genomic_DNA"/>
</dbReference>
<dbReference type="KEGG" id="ppsr:I6J18_03190"/>